<dbReference type="GO" id="GO:0005524">
    <property type="term" value="F:ATP binding"/>
    <property type="evidence" value="ECO:0007669"/>
    <property type="project" value="InterPro"/>
</dbReference>
<evidence type="ECO:0000313" key="7">
    <source>
        <dbReference type="Proteomes" id="UP000663828"/>
    </source>
</evidence>
<proteinExistence type="predicted"/>
<evidence type="ECO:0000256" key="3">
    <source>
        <dbReference type="ARBA" id="ARBA00023136"/>
    </source>
</evidence>
<accession>A0A814AX36</accession>
<comment type="caution">
    <text evidence="6">The sequence shown here is derived from an EMBL/GenBank/DDBJ whole genome shotgun (WGS) entry which is preliminary data.</text>
</comment>
<feature type="compositionally biased region" description="Basic and acidic residues" evidence="4">
    <location>
        <begin position="7"/>
        <end position="23"/>
    </location>
</feature>
<dbReference type="Proteomes" id="UP000663828">
    <property type="component" value="Unassembled WGS sequence"/>
</dbReference>
<dbReference type="AlphaFoldDB" id="A0A814AX36"/>
<dbReference type="EMBL" id="CAJNOR010000449">
    <property type="protein sequence ID" value="CAF0917977.1"/>
    <property type="molecule type" value="Genomic_DNA"/>
</dbReference>
<organism evidence="6 7">
    <name type="scientific">Adineta ricciae</name>
    <name type="common">Rotifer</name>
    <dbReference type="NCBI Taxonomy" id="249248"/>
    <lineage>
        <taxon>Eukaryota</taxon>
        <taxon>Metazoa</taxon>
        <taxon>Spiralia</taxon>
        <taxon>Gnathifera</taxon>
        <taxon>Rotifera</taxon>
        <taxon>Eurotatoria</taxon>
        <taxon>Bdelloidea</taxon>
        <taxon>Adinetida</taxon>
        <taxon>Adinetidae</taxon>
        <taxon>Adineta</taxon>
    </lineage>
</organism>
<name>A0A814AX36_ADIRI</name>
<evidence type="ECO:0000256" key="4">
    <source>
        <dbReference type="SAM" id="MobiDB-lite"/>
    </source>
</evidence>
<dbReference type="GO" id="GO:0016020">
    <property type="term" value="C:membrane"/>
    <property type="evidence" value="ECO:0007669"/>
    <property type="project" value="InterPro"/>
</dbReference>
<keyword evidence="7" id="KW-1185">Reference proteome</keyword>
<feature type="transmembrane region" description="Helical" evidence="5">
    <location>
        <begin position="83"/>
        <end position="107"/>
    </location>
</feature>
<reference evidence="6" key="1">
    <citation type="submission" date="2021-02" db="EMBL/GenBank/DDBJ databases">
        <authorList>
            <person name="Nowell W R."/>
        </authorList>
    </citation>
    <scope>NUCLEOTIDE SEQUENCE</scope>
</reference>
<sequence length="224" mass="25018">MADEQPLLDKSRITGRAGDESKSNEQNSPNNSFNWRRYFGSEKNRREYEKLKNTHDSYEPGTTDKKNSVGLSKLFKFADGLDYILMLLSICLTTIQVYCIIANIVLFGQITGFFATQSFIIHCQAEHEGFIAVTTNQSNSSSAILTIPLICDRSFKLVILEKTSFSQGFLCCVCSLDCQNGTTLSATTTVQTSVLHLIRQKTMDTVHKLLGKSTDETCLTKLTI</sequence>
<keyword evidence="2 5" id="KW-1133">Transmembrane helix</keyword>
<evidence type="ECO:0000256" key="2">
    <source>
        <dbReference type="ARBA" id="ARBA00022989"/>
    </source>
</evidence>
<gene>
    <name evidence="6" type="ORF">XAT740_LOCUS8885</name>
</gene>
<dbReference type="InterPro" id="IPR036640">
    <property type="entry name" value="ABC1_TM_sf"/>
</dbReference>
<keyword evidence="1 5" id="KW-0812">Transmembrane</keyword>
<evidence type="ECO:0000256" key="1">
    <source>
        <dbReference type="ARBA" id="ARBA00022692"/>
    </source>
</evidence>
<evidence type="ECO:0000313" key="6">
    <source>
        <dbReference type="EMBL" id="CAF0917977.1"/>
    </source>
</evidence>
<protein>
    <submittedName>
        <fullName evidence="6">Uncharacterized protein</fullName>
    </submittedName>
</protein>
<feature type="compositionally biased region" description="Polar residues" evidence="4">
    <location>
        <begin position="24"/>
        <end position="34"/>
    </location>
</feature>
<keyword evidence="3 5" id="KW-0472">Membrane</keyword>
<dbReference type="Gene3D" id="1.20.1560.10">
    <property type="entry name" value="ABC transporter type 1, transmembrane domain"/>
    <property type="match status" value="1"/>
</dbReference>
<feature type="region of interest" description="Disordered" evidence="4">
    <location>
        <begin position="1"/>
        <end position="36"/>
    </location>
</feature>
<evidence type="ECO:0000256" key="5">
    <source>
        <dbReference type="SAM" id="Phobius"/>
    </source>
</evidence>